<dbReference type="EnsemblPlants" id="Solyc01g094470.3.1">
    <property type="protein sequence ID" value="Solyc01g094470.3.1.1"/>
    <property type="gene ID" value="Solyc01g094470.3"/>
</dbReference>
<accession>A0A3Q7EKU7</accession>
<sequence length="39" mass="4717">MSKKNDLGRRKKQHEFNLRSIILSLECYALLQSRYDTNF</sequence>
<dbReference type="Gramene" id="Solyc01g094470.3.1">
    <property type="protein sequence ID" value="Solyc01g094470.3.1.1"/>
    <property type="gene ID" value="Solyc01g094470.3"/>
</dbReference>
<dbReference type="AlphaFoldDB" id="A0A3Q7EKU7"/>
<dbReference type="Proteomes" id="UP000004994">
    <property type="component" value="Chromosome 1"/>
</dbReference>
<protein>
    <submittedName>
        <fullName evidence="1">Uncharacterized protein</fullName>
    </submittedName>
</protein>
<name>A0A3Q7EKU7_SOLLC</name>
<evidence type="ECO:0000313" key="2">
    <source>
        <dbReference type="Proteomes" id="UP000004994"/>
    </source>
</evidence>
<proteinExistence type="predicted"/>
<keyword evidence="2" id="KW-1185">Reference proteome</keyword>
<reference evidence="1" key="1">
    <citation type="journal article" date="2012" name="Nature">
        <title>The tomato genome sequence provides insights into fleshy fruit evolution.</title>
        <authorList>
            <consortium name="Tomato Genome Consortium"/>
        </authorList>
    </citation>
    <scope>NUCLEOTIDE SEQUENCE [LARGE SCALE GENOMIC DNA]</scope>
    <source>
        <strain evidence="1">cv. Heinz 1706</strain>
    </source>
</reference>
<dbReference type="InParanoid" id="A0A3Q7EKU7"/>
<evidence type="ECO:0000313" key="1">
    <source>
        <dbReference type="EnsemblPlants" id="Solyc01g094470.3.1.1"/>
    </source>
</evidence>
<organism evidence="1">
    <name type="scientific">Solanum lycopersicum</name>
    <name type="common">Tomato</name>
    <name type="synonym">Lycopersicon esculentum</name>
    <dbReference type="NCBI Taxonomy" id="4081"/>
    <lineage>
        <taxon>Eukaryota</taxon>
        <taxon>Viridiplantae</taxon>
        <taxon>Streptophyta</taxon>
        <taxon>Embryophyta</taxon>
        <taxon>Tracheophyta</taxon>
        <taxon>Spermatophyta</taxon>
        <taxon>Magnoliopsida</taxon>
        <taxon>eudicotyledons</taxon>
        <taxon>Gunneridae</taxon>
        <taxon>Pentapetalae</taxon>
        <taxon>asterids</taxon>
        <taxon>lamiids</taxon>
        <taxon>Solanales</taxon>
        <taxon>Solanaceae</taxon>
        <taxon>Solanoideae</taxon>
        <taxon>Solaneae</taxon>
        <taxon>Solanum</taxon>
        <taxon>Solanum subgen. Lycopersicon</taxon>
    </lineage>
</organism>
<dbReference type="PaxDb" id="4081-Solyc01g094470.2.1"/>
<reference evidence="1" key="2">
    <citation type="submission" date="2019-01" db="UniProtKB">
        <authorList>
            <consortium name="EnsemblPlants"/>
        </authorList>
    </citation>
    <scope>IDENTIFICATION</scope>
    <source>
        <strain evidence="1">cv. Heinz 1706</strain>
    </source>
</reference>